<dbReference type="RefSeq" id="WP_106331177.1">
    <property type="nucleotide sequence ID" value="NZ_BOMO01000056.1"/>
</dbReference>
<feature type="domain" description="VOC" evidence="1">
    <location>
        <begin position="3"/>
        <end position="112"/>
    </location>
</feature>
<dbReference type="SUPFAM" id="SSF54593">
    <property type="entry name" value="Glyoxalase/Bleomycin resistance protein/Dihydroxybiphenyl dioxygenase"/>
    <property type="match status" value="1"/>
</dbReference>
<organism evidence="2 3">
    <name type="scientific">Actinoplanes italicus</name>
    <dbReference type="NCBI Taxonomy" id="113567"/>
    <lineage>
        <taxon>Bacteria</taxon>
        <taxon>Bacillati</taxon>
        <taxon>Actinomycetota</taxon>
        <taxon>Actinomycetes</taxon>
        <taxon>Micromonosporales</taxon>
        <taxon>Micromonosporaceae</taxon>
        <taxon>Actinoplanes</taxon>
    </lineage>
</organism>
<dbReference type="Gene3D" id="3.10.180.10">
    <property type="entry name" value="2,3-Dihydroxybiphenyl 1,2-Dioxygenase, domain 1"/>
    <property type="match status" value="1"/>
</dbReference>
<dbReference type="PROSITE" id="PS51819">
    <property type="entry name" value="VOC"/>
    <property type="match status" value="1"/>
</dbReference>
<sequence length="112" mass="12146">MLTLEHITFDCADAAELAGFWSRALGMPVDDGASVHVATIGAASPGPTFMFLAVDESKSAKNRCHLDLTADDRAAEVKRLVELGATYLSEHDEWGHQWIVLRDPSGNEFCVA</sequence>
<accession>A0A2T0J8Z7</accession>
<evidence type="ECO:0000313" key="2">
    <source>
        <dbReference type="EMBL" id="PRX04034.1"/>
    </source>
</evidence>
<dbReference type="PANTHER" id="PTHR35908:SF1">
    <property type="entry name" value="CONSERVED PROTEIN"/>
    <property type="match status" value="1"/>
</dbReference>
<evidence type="ECO:0000259" key="1">
    <source>
        <dbReference type="PROSITE" id="PS51819"/>
    </source>
</evidence>
<name>A0A2T0J8Z7_9ACTN</name>
<dbReference type="CDD" id="cd06587">
    <property type="entry name" value="VOC"/>
    <property type="match status" value="1"/>
</dbReference>
<keyword evidence="2" id="KW-0560">Oxidoreductase</keyword>
<protein>
    <submittedName>
        <fullName evidence="2">Glyoxalase/bleomycin resistance protein/dioxygenase superfamily protein</fullName>
    </submittedName>
</protein>
<dbReference type="Pfam" id="PF18029">
    <property type="entry name" value="Glyoxalase_6"/>
    <property type="match status" value="1"/>
</dbReference>
<dbReference type="InterPro" id="IPR029068">
    <property type="entry name" value="Glyas_Bleomycin-R_OHBP_Dase"/>
</dbReference>
<reference evidence="2 3" key="1">
    <citation type="submission" date="2018-03" db="EMBL/GenBank/DDBJ databases">
        <title>Genomic Encyclopedia of Archaeal and Bacterial Type Strains, Phase II (KMG-II): from individual species to whole genera.</title>
        <authorList>
            <person name="Goeker M."/>
        </authorList>
    </citation>
    <scope>NUCLEOTIDE SEQUENCE [LARGE SCALE GENOMIC DNA]</scope>
    <source>
        <strain evidence="2 3">DSM 43146</strain>
    </source>
</reference>
<dbReference type="PANTHER" id="PTHR35908">
    <property type="entry name" value="HYPOTHETICAL FUSION PROTEIN"/>
    <property type="match status" value="1"/>
</dbReference>
<keyword evidence="3" id="KW-1185">Reference proteome</keyword>
<dbReference type="GO" id="GO:0051213">
    <property type="term" value="F:dioxygenase activity"/>
    <property type="evidence" value="ECO:0007669"/>
    <property type="project" value="UniProtKB-KW"/>
</dbReference>
<dbReference type="AlphaFoldDB" id="A0A2T0J8Z7"/>
<dbReference type="InterPro" id="IPR037523">
    <property type="entry name" value="VOC_core"/>
</dbReference>
<comment type="caution">
    <text evidence="2">The sequence shown here is derived from an EMBL/GenBank/DDBJ whole genome shotgun (WGS) entry which is preliminary data.</text>
</comment>
<proteinExistence type="predicted"/>
<dbReference type="OrthoDB" id="3212826at2"/>
<dbReference type="EMBL" id="PVMZ01000050">
    <property type="protein sequence ID" value="PRX04034.1"/>
    <property type="molecule type" value="Genomic_DNA"/>
</dbReference>
<gene>
    <name evidence="2" type="ORF">CLV67_1507</name>
</gene>
<dbReference type="InterPro" id="IPR041581">
    <property type="entry name" value="Glyoxalase_6"/>
</dbReference>
<dbReference type="Proteomes" id="UP000239415">
    <property type="component" value="Unassembled WGS sequence"/>
</dbReference>
<evidence type="ECO:0000313" key="3">
    <source>
        <dbReference type="Proteomes" id="UP000239415"/>
    </source>
</evidence>
<keyword evidence="2" id="KW-0223">Dioxygenase</keyword>